<gene>
    <name evidence="1" type="ORF">AM587_10000277</name>
    <name evidence="2" type="ORF">AM588_10004165</name>
</gene>
<evidence type="ECO:0000313" key="3">
    <source>
        <dbReference type="Proteomes" id="UP000052943"/>
    </source>
</evidence>
<dbReference type="Proteomes" id="UP000054636">
    <property type="component" value="Unassembled WGS sequence"/>
</dbReference>
<organism evidence="1 3">
    <name type="scientific">Phytophthora nicotianae</name>
    <name type="common">Potato buckeye rot agent</name>
    <name type="synonym">Phytophthora parasitica</name>
    <dbReference type="NCBI Taxonomy" id="4792"/>
    <lineage>
        <taxon>Eukaryota</taxon>
        <taxon>Sar</taxon>
        <taxon>Stramenopiles</taxon>
        <taxon>Oomycota</taxon>
        <taxon>Peronosporomycetes</taxon>
        <taxon>Peronosporales</taxon>
        <taxon>Peronosporaceae</taxon>
        <taxon>Phytophthora</taxon>
    </lineage>
</organism>
<sequence length="231" mass="23531">MIDLSVLSGITLGIASAGKLIAVDSNRVITNINSLSASQFTGTLLTAAQPNITSLGTLSSTLNISGSTPLTCNNSLLSSTCSLSVDSVSGDQTFGSTTANKFHLRTNGNRKITIGSTGLVGTNNTAPARQLDIIGSTAVNSALYQITDGIVTCQQWFDGTQCCLQTFSNHPLTFAANSGSIQMSILTNGNVSVANKLSASTLSATTLTGTLSTAAQTNITSLGNLAGHPPT</sequence>
<evidence type="ECO:0000313" key="2">
    <source>
        <dbReference type="EMBL" id="KUF93641.1"/>
    </source>
</evidence>
<evidence type="ECO:0000313" key="1">
    <source>
        <dbReference type="EMBL" id="KUF82955.1"/>
    </source>
</evidence>
<dbReference type="EMBL" id="LNFP01000369">
    <property type="protein sequence ID" value="KUF93641.1"/>
    <property type="molecule type" value="Genomic_DNA"/>
</dbReference>
<evidence type="ECO:0000313" key="4">
    <source>
        <dbReference type="Proteomes" id="UP000054636"/>
    </source>
</evidence>
<dbReference type="EMBL" id="LNFO01003424">
    <property type="protein sequence ID" value="KUF82955.1"/>
    <property type="molecule type" value="Genomic_DNA"/>
</dbReference>
<comment type="caution">
    <text evidence="1">The sequence shown here is derived from an EMBL/GenBank/DDBJ whole genome shotgun (WGS) entry which is preliminary data.</text>
</comment>
<protein>
    <submittedName>
        <fullName evidence="1">Uncharacterized protein</fullName>
    </submittedName>
</protein>
<reference evidence="3 4" key="1">
    <citation type="submission" date="2015-11" db="EMBL/GenBank/DDBJ databases">
        <title>Genomes and virulence difference between two physiological races of Phytophthora nicotianae.</title>
        <authorList>
            <person name="Liu H."/>
            <person name="Ma X."/>
            <person name="Yu H."/>
            <person name="Fang D."/>
            <person name="Li Y."/>
            <person name="Wang X."/>
            <person name="Wang W."/>
            <person name="Dong Y."/>
            <person name="Xiao B."/>
        </authorList>
    </citation>
    <scope>NUCLEOTIDE SEQUENCE [LARGE SCALE GENOMIC DNA]</scope>
    <source>
        <strain evidence="1">Race 0</strain>
        <strain evidence="3">race 0</strain>
        <strain evidence="2">Race 1</strain>
        <strain evidence="4">race 1</strain>
    </source>
</reference>
<dbReference type="AlphaFoldDB" id="A0A0W8CFY9"/>
<proteinExistence type="predicted"/>
<name>A0A0W8CFY9_PHYNI</name>
<dbReference type="Proteomes" id="UP000052943">
    <property type="component" value="Unassembled WGS sequence"/>
</dbReference>
<accession>A0A0W8CFY9</accession>